<evidence type="ECO:0000256" key="4">
    <source>
        <dbReference type="ARBA" id="ARBA00022771"/>
    </source>
</evidence>
<gene>
    <name evidence="10" type="ORF">Egran_01259</name>
</gene>
<dbReference type="SUPFAM" id="SSF57667">
    <property type="entry name" value="beta-beta-alpha zinc fingers"/>
    <property type="match status" value="1"/>
</dbReference>
<dbReference type="CDD" id="cd12148">
    <property type="entry name" value="fungal_TF_MHR"/>
    <property type="match status" value="1"/>
</dbReference>
<feature type="non-terminal residue" evidence="10">
    <location>
        <position position="1"/>
    </location>
</feature>
<evidence type="ECO:0000256" key="6">
    <source>
        <dbReference type="ARBA" id="ARBA00023242"/>
    </source>
</evidence>
<evidence type="ECO:0000259" key="9">
    <source>
        <dbReference type="PROSITE" id="PS50157"/>
    </source>
</evidence>
<dbReference type="GO" id="GO:0005634">
    <property type="term" value="C:nucleus"/>
    <property type="evidence" value="ECO:0007669"/>
    <property type="project" value="UniProtKB-SubCell"/>
</dbReference>
<feature type="compositionally biased region" description="Low complexity" evidence="8">
    <location>
        <begin position="269"/>
        <end position="284"/>
    </location>
</feature>
<dbReference type="Proteomes" id="UP000243515">
    <property type="component" value="Unassembled WGS sequence"/>
</dbReference>
<name>A0A232M3J3_9EURO</name>
<evidence type="ECO:0000256" key="1">
    <source>
        <dbReference type="ARBA" id="ARBA00004123"/>
    </source>
</evidence>
<dbReference type="EMBL" id="NPHW01002666">
    <property type="protein sequence ID" value="OXV10980.1"/>
    <property type="molecule type" value="Genomic_DNA"/>
</dbReference>
<keyword evidence="11" id="KW-1185">Reference proteome</keyword>
<feature type="domain" description="C2H2-type" evidence="9">
    <location>
        <begin position="169"/>
        <end position="198"/>
    </location>
</feature>
<dbReference type="GO" id="GO:0000978">
    <property type="term" value="F:RNA polymerase II cis-regulatory region sequence-specific DNA binding"/>
    <property type="evidence" value="ECO:0007669"/>
    <property type="project" value="InterPro"/>
</dbReference>
<dbReference type="AlphaFoldDB" id="A0A232M3J3"/>
<dbReference type="PROSITE" id="PS00028">
    <property type="entry name" value="ZINC_FINGER_C2H2_1"/>
    <property type="match status" value="2"/>
</dbReference>
<feature type="region of interest" description="Disordered" evidence="8">
    <location>
        <begin position="225"/>
        <end position="284"/>
    </location>
</feature>
<dbReference type="InterPro" id="IPR007219">
    <property type="entry name" value="XnlR_reg_dom"/>
</dbReference>
<sequence>PPPSPPSPSPRTSASPSIRRSSSVILVRSLLFLWHPRFGICIKSAPNIHRKNSPTFLKTLPPGMAREPTDPNVLMKDISAGAPRHSSSYMPGFLPLPSNTSALPSQRTQHLSPRPAISTIPSARSPAPHAQDKSDTMRRTTTMADIPLPITYTPTTHRISKAKKGKRVHACEFPGCNKVFTRAEHRRRHELNHNPEASFPCTHEGCRKAFHRPDLLARHMERHELDAQSDTPVSRHWRQQPSKSSITSAPSGLVNQMPVDTNPGAYSASSQPPTSMSTSSVVGTGVQPDLAGDLSLTWNGMEIPLQPRAPVYVSHIRDSTDDLPFYSSPETCASPSSDGTSFPIPGPRHSSAPTAMMERYASNVFHADLSASPLQLPVSTREWDPLEAVATPSMVPLSLDSRNILNPVGEPSCGSQPLGLGTNVRQESPVPVSLSNLDGDEWFPLRRELASAPGIISGSDGMEIVDIVKWQDCLESYWLHFHPFFPIVHRPTFPTKPSPLMAGAMIAIGSQYDNRPNAKEYSLVLLEACLKLLPKSPAITSRSRVTDIQTVFLLEVLSKFRSRRADVQISHRFRSLYGSFMHDRHWVSLNPLAVLNTLPSNPSSDALAKAQKFWVEHEARRRVLQAAFILDAQQSVLFAQPPVLLQPSADWSNSWERNQKIIDIPFPCSSDLWESKHLSGWFNLASAYKPMLLSAAADTFGGSMGVRPDSLDTFQSTLLLAHRLSSRRQDQEFESSLRQFGDILERAVAVQNRQSLTQSLARSQSPQSRTLFTYHAFLVAHYTPLHALLTVSGESWLFNKKLPEEEDFRMAKSRLRAWASDTGDVRKAVWHAVRVLQYVVAEDPADRPPEHGSALQGPIPPQMELENVFGMSRADYGPIIESWLGPSDSTSMVTWDGFLSGPVASSEPGPLTMLHANWSLYISALVCWAYGFNHTATIFSQSPSFLTQHHGPNSNTDAARSYISTMLSLAPTWEHISHANIPVTVRCNTLALLKFIRLNTLQGRMGGLLNEGERVLARLGERKGPEGGMRGMWNF</sequence>
<evidence type="ECO:0000256" key="2">
    <source>
        <dbReference type="ARBA" id="ARBA00022723"/>
    </source>
</evidence>
<evidence type="ECO:0000256" key="5">
    <source>
        <dbReference type="ARBA" id="ARBA00022833"/>
    </source>
</evidence>
<dbReference type="GO" id="GO:0000785">
    <property type="term" value="C:chromatin"/>
    <property type="evidence" value="ECO:0007669"/>
    <property type="project" value="TreeGrafter"/>
</dbReference>
<organism evidence="10 11">
    <name type="scientific">Elaphomyces granulatus</name>
    <dbReference type="NCBI Taxonomy" id="519963"/>
    <lineage>
        <taxon>Eukaryota</taxon>
        <taxon>Fungi</taxon>
        <taxon>Dikarya</taxon>
        <taxon>Ascomycota</taxon>
        <taxon>Pezizomycotina</taxon>
        <taxon>Eurotiomycetes</taxon>
        <taxon>Eurotiomycetidae</taxon>
        <taxon>Eurotiales</taxon>
        <taxon>Elaphomycetaceae</taxon>
        <taxon>Elaphomyces</taxon>
    </lineage>
</organism>
<dbReference type="GO" id="GO:0000981">
    <property type="term" value="F:DNA-binding transcription factor activity, RNA polymerase II-specific"/>
    <property type="evidence" value="ECO:0007669"/>
    <property type="project" value="InterPro"/>
</dbReference>
<proteinExistence type="predicted"/>
<keyword evidence="6" id="KW-0539">Nucleus</keyword>
<evidence type="ECO:0000313" key="10">
    <source>
        <dbReference type="EMBL" id="OXV10980.1"/>
    </source>
</evidence>
<dbReference type="Gene3D" id="3.30.160.60">
    <property type="entry name" value="Classic Zinc Finger"/>
    <property type="match status" value="2"/>
</dbReference>
<dbReference type="InterPro" id="IPR051059">
    <property type="entry name" value="VerF-like"/>
</dbReference>
<dbReference type="GO" id="GO:0006351">
    <property type="term" value="P:DNA-templated transcription"/>
    <property type="evidence" value="ECO:0007669"/>
    <property type="project" value="InterPro"/>
</dbReference>
<feature type="region of interest" description="Disordered" evidence="8">
    <location>
        <begin position="117"/>
        <end position="138"/>
    </location>
</feature>
<keyword evidence="2" id="KW-0479">Metal-binding</keyword>
<feature type="compositionally biased region" description="Polar residues" evidence="8">
    <location>
        <begin position="239"/>
        <end position="254"/>
    </location>
</feature>
<reference evidence="10 11" key="1">
    <citation type="journal article" date="2015" name="Environ. Microbiol.">
        <title>Metagenome sequence of Elaphomyces granulatus from sporocarp tissue reveals Ascomycota ectomycorrhizal fingerprints of genome expansion and a Proteobacteria-rich microbiome.</title>
        <authorList>
            <person name="Quandt C.A."/>
            <person name="Kohler A."/>
            <person name="Hesse C.N."/>
            <person name="Sharpton T.J."/>
            <person name="Martin F."/>
            <person name="Spatafora J.W."/>
        </authorList>
    </citation>
    <scope>NUCLEOTIDE SEQUENCE [LARGE SCALE GENOMIC DNA]</scope>
    <source>
        <strain evidence="10 11">OSC145934</strain>
    </source>
</reference>
<evidence type="ECO:0000256" key="7">
    <source>
        <dbReference type="PROSITE-ProRule" id="PRU00042"/>
    </source>
</evidence>
<accession>A0A232M3J3</accession>
<keyword evidence="3" id="KW-0677">Repeat</keyword>
<comment type="subcellular location">
    <subcellularLocation>
        <location evidence="1">Nucleus</location>
    </subcellularLocation>
</comment>
<dbReference type="PANTHER" id="PTHR40626">
    <property type="entry name" value="MIP31509P"/>
    <property type="match status" value="1"/>
</dbReference>
<dbReference type="PANTHER" id="PTHR40626:SF30">
    <property type="entry name" value="FINGER DOMAIN PROTEIN, PUTATIVE (AFU_ORTHOLOGUE AFUA_4G13600)-RELATED"/>
    <property type="match status" value="1"/>
</dbReference>
<dbReference type="PROSITE" id="PS50157">
    <property type="entry name" value="ZINC_FINGER_C2H2_2"/>
    <property type="match status" value="2"/>
</dbReference>
<evidence type="ECO:0000256" key="3">
    <source>
        <dbReference type="ARBA" id="ARBA00022737"/>
    </source>
</evidence>
<evidence type="ECO:0000256" key="8">
    <source>
        <dbReference type="SAM" id="MobiDB-lite"/>
    </source>
</evidence>
<comment type="caution">
    <text evidence="10">The sequence shown here is derived from an EMBL/GenBank/DDBJ whole genome shotgun (WGS) entry which is preliminary data.</text>
</comment>
<dbReference type="GO" id="GO:0008270">
    <property type="term" value="F:zinc ion binding"/>
    <property type="evidence" value="ECO:0007669"/>
    <property type="project" value="UniProtKB-KW"/>
</dbReference>
<dbReference type="Pfam" id="PF04082">
    <property type="entry name" value="Fungal_trans"/>
    <property type="match status" value="1"/>
</dbReference>
<dbReference type="OrthoDB" id="6077919at2759"/>
<keyword evidence="4 7" id="KW-0863">Zinc-finger</keyword>
<dbReference type="InterPro" id="IPR036236">
    <property type="entry name" value="Znf_C2H2_sf"/>
</dbReference>
<feature type="domain" description="C2H2-type" evidence="9">
    <location>
        <begin position="199"/>
        <end position="228"/>
    </location>
</feature>
<dbReference type="SMART" id="SM00355">
    <property type="entry name" value="ZnF_C2H2"/>
    <property type="match status" value="2"/>
</dbReference>
<keyword evidence="5" id="KW-0862">Zinc</keyword>
<evidence type="ECO:0000313" key="11">
    <source>
        <dbReference type="Proteomes" id="UP000243515"/>
    </source>
</evidence>
<dbReference type="InterPro" id="IPR013087">
    <property type="entry name" value="Znf_C2H2_type"/>
</dbReference>
<protein>
    <recommendedName>
        <fullName evidence="9">C2H2-type domain-containing protein</fullName>
    </recommendedName>
</protein>